<protein>
    <submittedName>
        <fullName evidence="1">Uncharacterized protein</fullName>
    </submittedName>
</protein>
<dbReference type="EMBL" id="HACA01015461">
    <property type="protein sequence ID" value="CDW32822.1"/>
    <property type="molecule type" value="Transcribed_RNA"/>
</dbReference>
<reference evidence="1" key="1">
    <citation type="submission" date="2014-05" db="EMBL/GenBank/DDBJ databases">
        <authorList>
            <person name="Chronopoulou M."/>
        </authorList>
    </citation>
    <scope>NUCLEOTIDE SEQUENCE</scope>
    <source>
        <tissue evidence="1">Whole organism</tissue>
    </source>
</reference>
<name>A0A0K2U4G6_LEPSM</name>
<dbReference type="AlphaFoldDB" id="A0A0K2U4G6"/>
<sequence length="65" mass="7613">MKEIQLNRSRKLLNLLKDNRLPVTPFIDEKKLTVNIVYMSQNDRFLADKKKMVSWSTQPSFGSLS</sequence>
<proteinExistence type="predicted"/>
<accession>A0A0K2U4G6</accession>
<organism evidence="1">
    <name type="scientific">Lepeophtheirus salmonis</name>
    <name type="common">Salmon louse</name>
    <name type="synonym">Caligus salmonis</name>
    <dbReference type="NCBI Taxonomy" id="72036"/>
    <lineage>
        <taxon>Eukaryota</taxon>
        <taxon>Metazoa</taxon>
        <taxon>Ecdysozoa</taxon>
        <taxon>Arthropoda</taxon>
        <taxon>Crustacea</taxon>
        <taxon>Multicrustacea</taxon>
        <taxon>Hexanauplia</taxon>
        <taxon>Copepoda</taxon>
        <taxon>Siphonostomatoida</taxon>
        <taxon>Caligidae</taxon>
        <taxon>Lepeophtheirus</taxon>
    </lineage>
</organism>
<evidence type="ECO:0000313" key="1">
    <source>
        <dbReference type="EMBL" id="CDW32822.1"/>
    </source>
</evidence>